<dbReference type="AlphaFoldDB" id="A0A0K8RDH2"/>
<dbReference type="EMBL" id="GADI01004628">
    <property type="protein sequence ID" value="JAA69180.1"/>
    <property type="molecule type" value="mRNA"/>
</dbReference>
<accession>A0A0K8RDH2</accession>
<proteinExistence type="evidence at transcript level"/>
<evidence type="ECO:0000313" key="1">
    <source>
        <dbReference type="EMBL" id="JAA69180.1"/>
    </source>
</evidence>
<name>A0A0K8RDH2_IXORI</name>
<sequence>MKLLKVTNLPFAGKSDLGSVLSVRTPLFALLEAREVVLASSTTKVRFTLVGAVVKVIRSLRSNIGGANSGRSRCSTFLLSQSRNRDNELDGRRKTR</sequence>
<reference evidence="1" key="1">
    <citation type="submission" date="2012-12" db="EMBL/GenBank/DDBJ databases">
        <title>Identification and characterization of a phenylalanine ammonia-lyase gene family in Isatis indigotica Fort.</title>
        <authorList>
            <person name="Liu Q."/>
            <person name="Chen J."/>
            <person name="Zhou X."/>
            <person name="Di P."/>
            <person name="Xiao Y."/>
            <person name="Xuan H."/>
            <person name="Zhang L."/>
            <person name="Chen W."/>
        </authorList>
    </citation>
    <scope>NUCLEOTIDE SEQUENCE</scope>
    <source>
        <tissue evidence="1">Salivary gland</tissue>
    </source>
</reference>
<protein>
    <submittedName>
        <fullName evidence="1">Putative salivary kunitz domain protein</fullName>
    </submittedName>
</protein>
<organism evidence="1">
    <name type="scientific">Ixodes ricinus</name>
    <name type="common">Common tick</name>
    <name type="synonym">Acarus ricinus</name>
    <dbReference type="NCBI Taxonomy" id="34613"/>
    <lineage>
        <taxon>Eukaryota</taxon>
        <taxon>Metazoa</taxon>
        <taxon>Ecdysozoa</taxon>
        <taxon>Arthropoda</taxon>
        <taxon>Chelicerata</taxon>
        <taxon>Arachnida</taxon>
        <taxon>Acari</taxon>
        <taxon>Parasitiformes</taxon>
        <taxon>Ixodida</taxon>
        <taxon>Ixodoidea</taxon>
        <taxon>Ixodidae</taxon>
        <taxon>Ixodinae</taxon>
        <taxon>Ixodes</taxon>
    </lineage>
</organism>